<evidence type="ECO:0000313" key="1">
    <source>
        <dbReference type="EMBL" id="CDW48855.1"/>
    </source>
</evidence>
<feature type="non-terminal residue" evidence="1">
    <location>
        <position position="1"/>
    </location>
</feature>
<reference evidence="1" key="1">
    <citation type="submission" date="2014-05" db="EMBL/GenBank/DDBJ databases">
        <authorList>
            <person name="Chronopoulou M."/>
        </authorList>
    </citation>
    <scope>NUCLEOTIDE SEQUENCE</scope>
    <source>
        <tissue evidence="1">Whole organism</tissue>
    </source>
</reference>
<name>A0A0K2VEQ9_LEPSM</name>
<protein>
    <submittedName>
        <fullName evidence="1">Uncharacterized protein</fullName>
    </submittedName>
</protein>
<dbReference type="EMBL" id="HACA01031494">
    <property type="protein sequence ID" value="CDW48855.1"/>
    <property type="molecule type" value="Transcribed_RNA"/>
</dbReference>
<accession>A0A0K2VEQ9</accession>
<proteinExistence type="predicted"/>
<sequence>GPWCFDEGYCRCSPRHITKRYSRGLIIRAVRVPKVSKKSSKELKRVLLRRRWVCLIAGDESGLSNLTKLFPPTLLIAHLSV</sequence>
<organism evidence="1">
    <name type="scientific">Lepeophtheirus salmonis</name>
    <name type="common">Salmon louse</name>
    <name type="synonym">Caligus salmonis</name>
    <dbReference type="NCBI Taxonomy" id="72036"/>
    <lineage>
        <taxon>Eukaryota</taxon>
        <taxon>Metazoa</taxon>
        <taxon>Ecdysozoa</taxon>
        <taxon>Arthropoda</taxon>
        <taxon>Crustacea</taxon>
        <taxon>Multicrustacea</taxon>
        <taxon>Hexanauplia</taxon>
        <taxon>Copepoda</taxon>
        <taxon>Siphonostomatoida</taxon>
        <taxon>Caligidae</taxon>
        <taxon>Lepeophtheirus</taxon>
    </lineage>
</organism>
<dbReference type="AlphaFoldDB" id="A0A0K2VEQ9"/>